<proteinExistence type="predicted"/>
<organism evidence="3 4">
    <name type="scientific">Sphingobium indicum (strain DSM 16412 / CCM 7286 / MTCC 6364 / B90A)</name>
    <dbReference type="NCBI Taxonomy" id="861109"/>
    <lineage>
        <taxon>Bacteria</taxon>
        <taxon>Pseudomonadati</taxon>
        <taxon>Pseudomonadota</taxon>
        <taxon>Alphaproteobacteria</taxon>
        <taxon>Sphingomonadales</taxon>
        <taxon>Sphingomonadaceae</taxon>
        <taxon>Sphingobium</taxon>
    </lineage>
</organism>
<gene>
    <name evidence="3" type="ORF">SIDU_10265</name>
</gene>
<evidence type="ECO:0000313" key="4">
    <source>
        <dbReference type="Proteomes" id="UP000004550"/>
    </source>
</evidence>
<feature type="compositionally biased region" description="Basic and acidic residues" evidence="1">
    <location>
        <begin position="9"/>
        <end position="22"/>
    </location>
</feature>
<evidence type="ECO:0000256" key="1">
    <source>
        <dbReference type="SAM" id="MobiDB-lite"/>
    </source>
</evidence>
<evidence type="ECO:0000313" key="3">
    <source>
        <dbReference type="EMBL" id="APL94866.1"/>
    </source>
</evidence>
<accession>A0A1L5BPS4</accession>
<dbReference type="KEGG" id="sinb:SIDU_10265"/>
<sequence length="687" mass="76680">MMAQDDDSSEPRVGRSRRDSARPPRGTRLRSEIMKQVARRGGNPRRLGDAGVGSGPRTGRFNARGRGARIAAAVPRGSGWSFDRGSGMRVRPRRVTVKARVVKLAGKAGAVGTHLRYLERDGVSREGDRGRFYSTFADEADARAFAERGVDDRHQFRLIVAPEDGPAFDHLRDFTRDLMAKMEEDLGTTLDWVAVDHFDTGHPHSHILIRGITEDGKTLNIAGDYIAHAIRYRASEIMTRALGPQSEIEVRQQLALEVDAERLTRLDRMMLAQAKDHVIDLRRMEGEVAFDPGHQLLLVARARVLERMELAQQAGPLSWTLTPHMEKTLTDSGLRGDIIRLMHREMTKEKEATQIDAGRYVVHGVDGVAAQMTGPVIGKVVKRGAADDDHERRYLIVDGIDGHSHYVDIGTSTEPTPVGAMVSLTPRQAEPRAVDRTVIQIAQAHAGRYGLGIHLNHDPHASEAFVETHVRRLEAIRKATGKPEREPDGTWKIGPDHLDTVRAYEQRKLRAEPVKVEMLSAGPILQQAGVHAATWLDRELTAPDKAPIATSGYGQEVRKALALRQQWLVEQQLAERQGNEVIYRRNLLRILREREVRALAGQLSKELGLPFAETVPGERVEGTLTRKVNMTSGRFALIERSHEFTLVPWRDELERHVGKQLSGLMREDRRISWTIGRGRSGPTIGGM</sequence>
<dbReference type="Pfam" id="PF03432">
    <property type="entry name" value="Relaxase"/>
    <property type="match status" value="1"/>
</dbReference>
<name>A0A1L5BPS4_SPHIB</name>
<dbReference type="AlphaFoldDB" id="A0A1L5BPS4"/>
<evidence type="ECO:0000259" key="2">
    <source>
        <dbReference type="Pfam" id="PF03432"/>
    </source>
</evidence>
<dbReference type="InterPro" id="IPR021795">
    <property type="entry name" value="DUF3363"/>
</dbReference>
<dbReference type="Pfam" id="PF11843">
    <property type="entry name" value="DUF3363"/>
    <property type="match status" value="1"/>
</dbReference>
<reference evidence="3 4" key="1">
    <citation type="journal article" date="2012" name="J. Bacteriol.">
        <title>Genome sequence of Sphingobium indicum B90A, a hexachlorocyclohexane-degrading bacterium.</title>
        <authorList>
            <person name="Anand S."/>
            <person name="Sangwan N."/>
            <person name="Lata P."/>
            <person name="Kaur J."/>
            <person name="Dua A."/>
            <person name="Singh A.K."/>
            <person name="Verma M."/>
            <person name="Kaur J."/>
            <person name="Khurana J.P."/>
            <person name="Khurana P."/>
            <person name="Mathur S."/>
            <person name="Lal R."/>
        </authorList>
    </citation>
    <scope>NUCLEOTIDE SEQUENCE [LARGE SCALE GENOMIC DNA]</scope>
    <source>
        <strain evidence="4">DSM 16412 / CCM 7286 / MTCC 6364 / B90A</strain>
    </source>
</reference>
<dbReference type="EMBL" id="CP013070">
    <property type="protein sequence ID" value="APL94866.1"/>
    <property type="molecule type" value="Genomic_DNA"/>
</dbReference>
<dbReference type="InterPro" id="IPR005094">
    <property type="entry name" value="Endonuclease_MobA/VirD2"/>
</dbReference>
<dbReference type="Proteomes" id="UP000004550">
    <property type="component" value="Chromosome"/>
</dbReference>
<protein>
    <submittedName>
        <fullName evidence="3">Type IV secretion system protein VirD2</fullName>
    </submittedName>
</protein>
<feature type="region of interest" description="Disordered" evidence="1">
    <location>
        <begin position="1"/>
        <end position="63"/>
    </location>
</feature>
<dbReference type="RefSeq" id="WP_050983569.1">
    <property type="nucleotide sequence ID" value="NZ_CP013070.1"/>
</dbReference>
<feature type="domain" description="MobA/VirD2-like nuclease" evidence="2">
    <location>
        <begin position="153"/>
        <end position="225"/>
    </location>
</feature>
<dbReference type="NCBIfam" id="NF041267">
    <property type="entry name" value="relax_RlxS"/>
    <property type="match status" value="1"/>
</dbReference>